<reference evidence="2 3" key="1">
    <citation type="journal article" date="2024" name="G3 (Bethesda)">
        <title>Genome assembly of Hibiscus sabdariffa L. provides insights into metabolisms of medicinal natural products.</title>
        <authorList>
            <person name="Kim T."/>
        </authorList>
    </citation>
    <scope>NUCLEOTIDE SEQUENCE [LARGE SCALE GENOMIC DNA]</scope>
    <source>
        <strain evidence="2">TK-2024</strain>
        <tissue evidence="2">Old leaves</tissue>
    </source>
</reference>
<evidence type="ECO:0000313" key="3">
    <source>
        <dbReference type="Proteomes" id="UP001396334"/>
    </source>
</evidence>
<protein>
    <submittedName>
        <fullName evidence="2">Uncharacterized protein</fullName>
    </submittedName>
</protein>
<accession>A0ABR2U7V1</accession>
<comment type="caution">
    <text evidence="2">The sequence shown here is derived from an EMBL/GenBank/DDBJ whole genome shotgun (WGS) entry which is preliminary data.</text>
</comment>
<feature type="region of interest" description="Disordered" evidence="1">
    <location>
        <begin position="1"/>
        <end position="64"/>
    </location>
</feature>
<gene>
    <name evidence="2" type="ORF">V6N11_051442</name>
</gene>
<dbReference type="EMBL" id="JBBPBN010000001">
    <property type="protein sequence ID" value="KAK9045532.1"/>
    <property type="molecule type" value="Genomic_DNA"/>
</dbReference>
<feature type="region of interest" description="Disordered" evidence="1">
    <location>
        <begin position="88"/>
        <end position="108"/>
    </location>
</feature>
<keyword evidence="3" id="KW-1185">Reference proteome</keyword>
<sequence length="108" mass="11009">MVGVASTEDVEQTTHVECPELSATHVESQMANEEVTGGVAGSTHASQSSEGSPVHGLNNGVLEQEDISQHVPGTNQAVEGVNVMDPVQSEGSECQEGVSGHNTGIKGG</sequence>
<dbReference type="Proteomes" id="UP001396334">
    <property type="component" value="Unassembled WGS sequence"/>
</dbReference>
<proteinExistence type="predicted"/>
<name>A0ABR2U7V1_9ROSI</name>
<organism evidence="2 3">
    <name type="scientific">Hibiscus sabdariffa</name>
    <name type="common">roselle</name>
    <dbReference type="NCBI Taxonomy" id="183260"/>
    <lineage>
        <taxon>Eukaryota</taxon>
        <taxon>Viridiplantae</taxon>
        <taxon>Streptophyta</taxon>
        <taxon>Embryophyta</taxon>
        <taxon>Tracheophyta</taxon>
        <taxon>Spermatophyta</taxon>
        <taxon>Magnoliopsida</taxon>
        <taxon>eudicotyledons</taxon>
        <taxon>Gunneridae</taxon>
        <taxon>Pentapetalae</taxon>
        <taxon>rosids</taxon>
        <taxon>malvids</taxon>
        <taxon>Malvales</taxon>
        <taxon>Malvaceae</taxon>
        <taxon>Malvoideae</taxon>
        <taxon>Hibiscus</taxon>
    </lineage>
</organism>
<evidence type="ECO:0000256" key="1">
    <source>
        <dbReference type="SAM" id="MobiDB-lite"/>
    </source>
</evidence>
<evidence type="ECO:0000313" key="2">
    <source>
        <dbReference type="EMBL" id="KAK9045532.1"/>
    </source>
</evidence>